<comment type="cofactor">
    <cofactor evidence="6">
        <name>Zn(2+)</name>
        <dbReference type="ChEBI" id="CHEBI:29105"/>
    </cofactor>
    <text evidence="6">Binds 1 zinc ion per subunit.</text>
</comment>
<feature type="binding site" evidence="6">
    <location>
        <position position="94"/>
    </location>
    <ligand>
        <name>Zn(2+)</name>
        <dbReference type="ChEBI" id="CHEBI:29105"/>
    </ligand>
</feature>
<feature type="binding site" evidence="6">
    <location>
        <position position="36"/>
    </location>
    <ligand>
        <name>Zn(2+)</name>
        <dbReference type="ChEBI" id="CHEBI:29105"/>
    </ligand>
</feature>
<dbReference type="PANTHER" id="PTHR43175:SF3">
    <property type="entry name" value="CARBON DISULFIDE HYDROLASE"/>
    <property type="match status" value="1"/>
</dbReference>
<dbReference type="STRING" id="1305675.BFG57_11510"/>
<comment type="similarity">
    <text evidence="1">Belongs to the beta-class carbonic anhydrase family.</text>
</comment>
<comment type="caution">
    <text evidence="7">The sequence shown here is derived from an EMBL/GenBank/DDBJ whole genome shotgun (WGS) entry which is preliminary data.</text>
</comment>
<sequence length="182" mass="20661">MLGEILDYNKLFVSRQKYKKYVLDKKPNKEIVIISCMDARLTELLPHALNMKNSDYVSITTAGAMIPHLFDSIMKSLIVAISQFDVKEILVIGHSDCGMDCLKTNDIYEQTNDVSFPEDFTDKYKSFLLNWLDGFNSYEENIISSMNMLKSHPLVPENILVHGLLINPETGELTLVASGEKH</sequence>
<accession>A0A1E5LI92</accession>
<evidence type="ECO:0000256" key="1">
    <source>
        <dbReference type="ARBA" id="ARBA00006217"/>
    </source>
</evidence>
<organism evidence="7 8">
    <name type="scientific">Bacillus solimangrovi</name>
    <dbReference type="NCBI Taxonomy" id="1305675"/>
    <lineage>
        <taxon>Bacteria</taxon>
        <taxon>Bacillati</taxon>
        <taxon>Bacillota</taxon>
        <taxon>Bacilli</taxon>
        <taxon>Bacillales</taxon>
        <taxon>Bacillaceae</taxon>
        <taxon>Bacillus</taxon>
    </lineage>
</organism>
<dbReference type="InterPro" id="IPR036874">
    <property type="entry name" value="Carbonic_anhydrase_sf"/>
</dbReference>
<keyword evidence="8" id="KW-1185">Reference proteome</keyword>
<name>A0A1E5LI92_9BACI</name>
<dbReference type="SUPFAM" id="SSF53056">
    <property type="entry name" value="beta-carbonic anhydrase, cab"/>
    <property type="match status" value="1"/>
</dbReference>
<dbReference type="Gene3D" id="3.40.1050.10">
    <property type="entry name" value="Carbonic anhydrase"/>
    <property type="match status" value="1"/>
</dbReference>
<dbReference type="EMBL" id="MJEH01000009">
    <property type="protein sequence ID" value="OEH93809.1"/>
    <property type="molecule type" value="Genomic_DNA"/>
</dbReference>
<dbReference type="Proteomes" id="UP000095209">
    <property type="component" value="Unassembled WGS sequence"/>
</dbReference>
<dbReference type="SMART" id="SM00947">
    <property type="entry name" value="Pro_CA"/>
    <property type="match status" value="1"/>
</dbReference>
<dbReference type="InterPro" id="IPR001765">
    <property type="entry name" value="Carbonic_anhydrase"/>
</dbReference>
<evidence type="ECO:0000313" key="7">
    <source>
        <dbReference type="EMBL" id="OEH93809.1"/>
    </source>
</evidence>
<proteinExistence type="inferred from homology"/>
<dbReference type="CDD" id="cd03379">
    <property type="entry name" value="beta_CA_cladeD"/>
    <property type="match status" value="1"/>
</dbReference>
<comment type="catalytic activity">
    <reaction evidence="5">
        <text>hydrogencarbonate + H(+) = CO2 + H2O</text>
        <dbReference type="Rhea" id="RHEA:10748"/>
        <dbReference type="ChEBI" id="CHEBI:15377"/>
        <dbReference type="ChEBI" id="CHEBI:15378"/>
        <dbReference type="ChEBI" id="CHEBI:16526"/>
        <dbReference type="ChEBI" id="CHEBI:17544"/>
        <dbReference type="EC" id="4.2.1.1"/>
    </reaction>
</comment>
<dbReference type="Pfam" id="PF00484">
    <property type="entry name" value="Pro_CA"/>
    <property type="match status" value="1"/>
</dbReference>
<evidence type="ECO:0000313" key="8">
    <source>
        <dbReference type="Proteomes" id="UP000095209"/>
    </source>
</evidence>
<evidence type="ECO:0000256" key="3">
    <source>
        <dbReference type="ARBA" id="ARBA00022723"/>
    </source>
</evidence>
<evidence type="ECO:0000256" key="4">
    <source>
        <dbReference type="ARBA" id="ARBA00022833"/>
    </source>
</evidence>
<dbReference type="AlphaFoldDB" id="A0A1E5LI92"/>
<dbReference type="PANTHER" id="PTHR43175">
    <property type="entry name" value="CARBONIC ANHYDRASE"/>
    <property type="match status" value="1"/>
</dbReference>
<gene>
    <name evidence="7" type="ORF">BFG57_11510</name>
</gene>
<protein>
    <recommendedName>
        <fullName evidence="2">carbonic anhydrase</fullName>
        <ecNumber evidence="2">4.2.1.1</ecNumber>
    </recommendedName>
</protein>
<evidence type="ECO:0000256" key="5">
    <source>
        <dbReference type="ARBA" id="ARBA00048348"/>
    </source>
</evidence>
<feature type="binding site" evidence="6">
    <location>
        <position position="97"/>
    </location>
    <ligand>
        <name>Zn(2+)</name>
        <dbReference type="ChEBI" id="CHEBI:29105"/>
    </ligand>
</feature>
<keyword evidence="3 6" id="KW-0479">Metal-binding</keyword>
<dbReference type="GO" id="GO:0008270">
    <property type="term" value="F:zinc ion binding"/>
    <property type="evidence" value="ECO:0007669"/>
    <property type="project" value="InterPro"/>
</dbReference>
<keyword evidence="4 6" id="KW-0862">Zinc</keyword>
<evidence type="ECO:0000256" key="2">
    <source>
        <dbReference type="ARBA" id="ARBA00012925"/>
    </source>
</evidence>
<dbReference type="GO" id="GO:0004089">
    <property type="term" value="F:carbonate dehydratase activity"/>
    <property type="evidence" value="ECO:0007669"/>
    <property type="project" value="UniProtKB-EC"/>
</dbReference>
<evidence type="ECO:0000256" key="6">
    <source>
        <dbReference type="PIRSR" id="PIRSR601765-1"/>
    </source>
</evidence>
<feature type="binding site" evidence="6">
    <location>
        <position position="38"/>
    </location>
    <ligand>
        <name>Zn(2+)</name>
        <dbReference type="ChEBI" id="CHEBI:29105"/>
    </ligand>
</feature>
<dbReference type="EC" id="4.2.1.1" evidence="2"/>
<reference evidence="7 8" key="1">
    <citation type="submission" date="2016-08" db="EMBL/GenBank/DDBJ databases">
        <title>Genome of Bacillus solimangrovi GH2-4.</title>
        <authorList>
            <person name="Lim S."/>
            <person name="Kim B.-C."/>
        </authorList>
    </citation>
    <scope>NUCLEOTIDE SEQUENCE [LARGE SCALE GENOMIC DNA]</scope>
    <source>
        <strain evidence="7 8">GH2-4</strain>
    </source>
</reference>